<dbReference type="InterPro" id="IPR016167">
    <property type="entry name" value="FAD-bd_PCMH_sub1"/>
</dbReference>
<evidence type="ECO:0000256" key="8">
    <source>
        <dbReference type="ARBA" id="ARBA00022618"/>
    </source>
</evidence>
<comment type="similarity">
    <text evidence="19">Belongs to the MurB family.</text>
</comment>
<accession>Q0YQG4</accession>
<reference evidence="21 22" key="2">
    <citation type="submission" date="2006-07" db="EMBL/GenBank/DDBJ databases">
        <title>Sequencing of the draft genome and assembly of Chlorobium ferroxidans DSM 13031.</title>
        <authorList>
            <consortium name="US DOE Joint Genome Institute (JGI-PGF)"/>
            <person name="Copeland A."/>
            <person name="Lucas S."/>
            <person name="Lapidus A."/>
            <person name="Barry K."/>
            <person name="Glavina del Rio T."/>
            <person name="Dalin E."/>
            <person name="Tice H."/>
            <person name="Bruce D."/>
            <person name="Pitluck S."/>
            <person name="Richardson P."/>
        </authorList>
    </citation>
    <scope>NUCLEOTIDE SEQUENCE [LARGE SCALE GENOMIC DNA]</scope>
    <source>
        <strain evidence="21 22">DSM 13031</strain>
    </source>
</reference>
<dbReference type="GO" id="GO:0008762">
    <property type="term" value="F:UDP-N-acetylmuramate dehydrogenase activity"/>
    <property type="evidence" value="ECO:0007669"/>
    <property type="project" value="UniProtKB-UniRule"/>
</dbReference>
<dbReference type="AlphaFoldDB" id="Q0YQG4"/>
<keyword evidence="11 19" id="KW-0521">NADP</keyword>
<evidence type="ECO:0000256" key="19">
    <source>
        <dbReference type="HAMAP-Rule" id="MF_00037"/>
    </source>
</evidence>
<dbReference type="GO" id="GO:0008360">
    <property type="term" value="P:regulation of cell shape"/>
    <property type="evidence" value="ECO:0007669"/>
    <property type="project" value="UniProtKB-KW"/>
</dbReference>
<evidence type="ECO:0000256" key="12">
    <source>
        <dbReference type="ARBA" id="ARBA00022960"/>
    </source>
</evidence>
<feature type="active site" description="Proton donor" evidence="19">
    <location>
        <position position="219"/>
    </location>
</feature>
<dbReference type="GO" id="GO:0005829">
    <property type="term" value="C:cytosol"/>
    <property type="evidence" value="ECO:0007669"/>
    <property type="project" value="TreeGrafter"/>
</dbReference>
<dbReference type="Proteomes" id="UP000004162">
    <property type="component" value="Unassembled WGS sequence"/>
</dbReference>
<dbReference type="Pfam" id="PF01565">
    <property type="entry name" value="FAD_binding_4"/>
    <property type="match status" value="1"/>
</dbReference>
<keyword evidence="8 19" id="KW-0132">Cell division</keyword>
<name>Q0YQG4_9CHLB</name>
<dbReference type="InterPro" id="IPR006094">
    <property type="entry name" value="Oxid_FAD_bind_N"/>
</dbReference>
<dbReference type="Pfam" id="PF02873">
    <property type="entry name" value="MurB_C"/>
    <property type="match status" value="1"/>
</dbReference>
<evidence type="ECO:0000256" key="2">
    <source>
        <dbReference type="ARBA" id="ARBA00003921"/>
    </source>
</evidence>
<dbReference type="CDD" id="cd09627">
    <property type="entry name" value="DOMON_murB_like"/>
    <property type="match status" value="1"/>
</dbReference>
<dbReference type="NCBIfam" id="TIGR00179">
    <property type="entry name" value="murB"/>
    <property type="match status" value="1"/>
</dbReference>
<dbReference type="Gene3D" id="3.30.43.10">
    <property type="entry name" value="Uridine Diphospho-n-acetylenolpyruvylglucosamine Reductase, domain 2"/>
    <property type="match status" value="1"/>
</dbReference>
<evidence type="ECO:0000256" key="7">
    <source>
        <dbReference type="ARBA" id="ARBA00022490"/>
    </source>
</evidence>
<evidence type="ECO:0000256" key="10">
    <source>
        <dbReference type="ARBA" id="ARBA00022827"/>
    </source>
</evidence>
<evidence type="ECO:0000256" key="17">
    <source>
        <dbReference type="ARBA" id="ARBA00031026"/>
    </source>
</evidence>
<dbReference type="InterPro" id="IPR016169">
    <property type="entry name" value="FAD-bd_PCMH_sub2"/>
</dbReference>
<dbReference type="PANTHER" id="PTHR21071">
    <property type="entry name" value="UDP-N-ACETYLENOLPYRUVOYLGLUCOSAMINE REDUCTASE"/>
    <property type="match status" value="1"/>
</dbReference>
<evidence type="ECO:0000256" key="9">
    <source>
        <dbReference type="ARBA" id="ARBA00022630"/>
    </source>
</evidence>
<keyword evidence="22" id="KW-1185">Reference proteome</keyword>
<evidence type="ECO:0000259" key="20">
    <source>
        <dbReference type="PROSITE" id="PS51387"/>
    </source>
</evidence>
<dbReference type="EC" id="1.3.1.98" evidence="5 19"/>
<dbReference type="Gene3D" id="3.90.78.10">
    <property type="entry name" value="UDP-N-acetylenolpyruvoylglucosamine reductase, C-terminal domain"/>
    <property type="match status" value="1"/>
</dbReference>
<dbReference type="PANTHER" id="PTHR21071:SF4">
    <property type="entry name" value="UDP-N-ACETYLENOLPYRUVOYLGLUCOSAMINE REDUCTASE"/>
    <property type="match status" value="1"/>
</dbReference>
<comment type="caution">
    <text evidence="19">Lacks conserved residue(s) required for the propagation of feature annotation.</text>
</comment>
<keyword evidence="14 19" id="KW-0560">Oxidoreductase</keyword>
<evidence type="ECO:0000256" key="18">
    <source>
        <dbReference type="ARBA" id="ARBA00048914"/>
    </source>
</evidence>
<evidence type="ECO:0000256" key="13">
    <source>
        <dbReference type="ARBA" id="ARBA00022984"/>
    </source>
</evidence>
<evidence type="ECO:0000256" key="6">
    <source>
        <dbReference type="ARBA" id="ARBA00015188"/>
    </source>
</evidence>
<evidence type="ECO:0000256" key="16">
    <source>
        <dbReference type="ARBA" id="ARBA00023316"/>
    </source>
</evidence>
<dbReference type="InterPro" id="IPR036318">
    <property type="entry name" value="FAD-bd_PCMH-like_sf"/>
</dbReference>
<dbReference type="OrthoDB" id="9804753at2"/>
<evidence type="ECO:0000256" key="1">
    <source>
        <dbReference type="ARBA" id="ARBA00001974"/>
    </source>
</evidence>
<sequence length="536" mass="59558">MRELILPSFFESNVPLRERGYYAIGGTARYLARPESIADLAALLFWNREHRLPLAIMGKGSNIIFSDEDFPGIVLSLEGMQRISWLSEEELLCEAGADNTLIAEELLKSARSGGEWLYRLPGQIGSTVRMNARCFGGEVSVITAGILTLSLDGRLSWKPPEEVFHGYKHTSLMENPEIVIAVLLRFPAQNRQEEIRRQMQAHELERAQKHHFDYPSCGSTFKNNYEAGRSSGRIFEELGFKGAVEGGAMVSRHHANFIYNTGGATAVDVLRLASRMKSVALEQAGITLDLEVQCIGRFEQTLLDSCGVDCKPDRSDPAKGWAGLLSCPDDDDPLPPHFPRTLLNGPIVGYSALDRELPATAFVKVTQLRSLADGASDPEAPFLRWTTMHTDPELFACKPPKTGHGGTFVDGLWQYGVSELFIGEGGAGEGYLEFEMTPEGHWVALRFEGPRKRAVGYTELSADPWNRGLQQVHDEAVFGLEFTYALLQPFLAGGRLSLQCALSTGRGEYGLFPWWNNPKKPADFHQPDRFFRVMLS</sequence>
<dbReference type="SUPFAM" id="SSF56194">
    <property type="entry name" value="Uridine diphospho-N-Acetylenolpyruvylglucosamine reductase, MurB, C-terminal domain"/>
    <property type="match status" value="1"/>
</dbReference>
<comment type="caution">
    <text evidence="21">The sequence shown here is derived from an EMBL/GenBank/DDBJ whole genome shotgun (WGS) entry which is preliminary data.</text>
</comment>
<evidence type="ECO:0000256" key="11">
    <source>
        <dbReference type="ARBA" id="ARBA00022857"/>
    </source>
</evidence>
<dbReference type="PROSITE" id="PS51387">
    <property type="entry name" value="FAD_PCMH"/>
    <property type="match status" value="1"/>
</dbReference>
<comment type="catalytic activity">
    <reaction evidence="18 19">
        <text>UDP-N-acetyl-alpha-D-muramate + NADP(+) = UDP-N-acetyl-3-O-(1-carboxyvinyl)-alpha-D-glucosamine + NADPH + H(+)</text>
        <dbReference type="Rhea" id="RHEA:12248"/>
        <dbReference type="ChEBI" id="CHEBI:15378"/>
        <dbReference type="ChEBI" id="CHEBI:57783"/>
        <dbReference type="ChEBI" id="CHEBI:58349"/>
        <dbReference type="ChEBI" id="CHEBI:68483"/>
        <dbReference type="ChEBI" id="CHEBI:70757"/>
        <dbReference type="EC" id="1.3.1.98"/>
    </reaction>
</comment>
<dbReference type="RefSeq" id="WP_006366819.1">
    <property type="nucleotide sequence ID" value="NZ_AASE01000017.1"/>
</dbReference>
<evidence type="ECO:0000256" key="14">
    <source>
        <dbReference type="ARBA" id="ARBA00023002"/>
    </source>
</evidence>
<evidence type="ECO:0000313" key="21">
    <source>
        <dbReference type="EMBL" id="EAT58546.1"/>
    </source>
</evidence>
<feature type="domain" description="FAD-binding PCMH-type" evidence="20">
    <location>
        <begin position="23"/>
        <end position="189"/>
    </location>
</feature>
<feature type="active site" evidence="19">
    <location>
        <position position="291"/>
    </location>
</feature>
<comment type="subcellular location">
    <subcellularLocation>
        <location evidence="3 19">Cytoplasm</location>
    </subcellularLocation>
</comment>
<evidence type="ECO:0000256" key="3">
    <source>
        <dbReference type="ARBA" id="ARBA00004496"/>
    </source>
</evidence>
<dbReference type="GO" id="GO:0071949">
    <property type="term" value="F:FAD binding"/>
    <property type="evidence" value="ECO:0007669"/>
    <property type="project" value="InterPro"/>
</dbReference>
<dbReference type="GO" id="GO:0051301">
    <property type="term" value="P:cell division"/>
    <property type="evidence" value="ECO:0007669"/>
    <property type="project" value="UniProtKB-KW"/>
</dbReference>
<protein>
    <recommendedName>
        <fullName evidence="6 19">UDP-N-acetylenolpyruvoylglucosamine reductase</fullName>
        <ecNumber evidence="5 19">1.3.1.98</ecNumber>
    </recommendedName>
    <alternativeName>
        <fullName evidence="17 19">UDP-N-acetylmuramate dehydrogenase</fullName>
    </alternativeName>
</protein>
<dbReference type="Gene3D" id="3.30.465.10">
    <property type="match status" value="1"/>
</dbReference>
<evidence type="ECO:0000256" key="5">
    <source>
        <dbReference type="ARBA" id="ARBA00012518"/>
    </source>
</evidence>
<dbReference type="GO" id="GO:0009252">
    <property type="term" value="P:peptidoglycan biosynthetic process"/>
    <property type="evidence" value="ECO:0007669"/>
    <property type="project" value="UniProtKB-UniRule"/>
</dbReference>
<dbReference type="GO" id="GO:0071555">
    <property type="term" value="P:cell wall organization"/>
    <property type="evidence" value="ECO:0007669"/>
    <property type="project" value="UniProtKB-KW"/>
</dbReference>
<proteinExistence type="inferred from homology"/>
<dbReference type="HAMAP" id="MF_00037">
    <property type="entry name" value="MurB"/>
    <property type="match status" value="1"/>
</dbReference>
<dbReference type="EMBL" id="AASE01000017">
    <property type="protein sequence ID" value="EAT58546.1"/>
    <property type="molecule type" value="Genomic_DNA"/>
</dbReference>
<gene>
    <name evidence="19" type="primary">murB</name>
    <name evidence="21" type="ORF">CferDRAFT_0574</name>
</gene>
<keyword evidence="7 19" id="KW-0963">Cytoplasm</keyword>
<evidence type="ECO:0000256" key="15">
    <source>
        <dbReference type="ARBA" id="ARBA00023306"/>
    </source>
</evidence>
<keyword evidence="13 19" id="KW-0573">Peptidoglycan synthesis</keyword>
<dbReference type="SUPFAM" id="SSF56176">
    <property type="entry name" value="FAD-binding/transporter-associated domain-like"/>
    <property type="match status" value="1"/>
</dbReference>
<reference evidence="21 22" key="1">
    <citation type="submission" date="2006-07" db="EMBL/GenBank/DDBJ databases">
        <title>Annotation of the draft genome assembly of Chlorobium ferroxidans DSM 13031.</title>
        <authorList>
            <consortium name="US DOE Joint Genome Institute (JGI-ORNL)"/>
            <person name="Larimer F."/>
            <person name="Land M."/>
            <person name="Hauser L."/>
        </authorList>
    </citation>
    <scope>NUCLEOTIDE SEQUENCE [LARGE SCALE GENOMIC DNA]</scope>
    <source>
        <strain evidence="21 22">DSM 13031</strain>
    </source>
</reference>
<keyword evidence="16 19" id="KW-0961">Cell wall biogenesis/degradation</keyword>
<evidence type="ECO:0000256" key="4">
    <source>
        <dbReference type="ARBA" id="ARBA00004752"/>
    </source>
</evidence>
<organism evidence="21 22">
    <name type="scientific">Chlorobium ferrooxidans DSM 13031</name>
    <dbReference type="NCBI Taxonomy" id="377431"/>
    <lineage>
        <taxon>Bacteria</taxon>
        <taxon>Pseudomonadati</taxon>
        <taxon>Chlorobiota</taxon>
        <taxon>Chlorobiia</taxon>
        <taxon>Chlorobiales</taxon>
        <taxon>Chlorobiaceae</taxon>
        <taxon>Chlorobium/Pelodictyon group</taxon>
        <taxon>Chlorobium</taxon>
    </lineage>
</organism>
<keyword evidence="12 19" id="KW-0133">Cell shape</keyword>
<keyword evidence="10 19" id="KW-0274">FAD</keyword>
<evidence type="ECO:0000313" key="22">
    <source>
        <dbReference type="Proteomes" id="UP000004162"/>
    </source>
</evidence>
<keyword evidence="15 19" id="KW-0131">Cell cycle</keyword>
<comment type="pathway">
    <text evidence="4 19">Cell wall biogenesis; peptidoglycan biosynthesis.</text>
</comment>
<dbReference type="InterPro" id="IPR011601">
    <property type="entry name" value="MurB_C"/>
</dbReference>
<comment type="cofactor">
    <cofactor evidence="1 19">
        <name>FAD</name>
        <dbReference type="ChEBI" id="CHEBI:57692"/>
    </cofactor>
</comment>
<dbReference type="InterPro" id="IPR036635">
    <property type="entry name" value="MurB_C_sf"/>
</dbReference>
<comment type="function">
    <text evidence="2 19">Cell wall formation.</text>
</comment>
<dbReference type="InterPro" id="IPR003170">
    <property type="entry name" value="MurB"/>
</dbReference>
<dbReference type="UniPathway" id="UPA00219"/>
<dbReference type="InterPro" id="IPR016166">
    <property type="entry name" value="FAD-bd_PCMH"/>
</dbReference>
<keyword evidence="9 19" id="KW-0285">Flavoprotein</keyword>